<accession>A0A261UJW8</accession>
<reference evidence="2" key="1">
    <citation type="submission" date="2017-05" db="EMBL/GenBank/DDBJ databases">
        <title>Complete and WGS of Bordetella genogroups.</title>
        <authorList>
            <person name="Spilker T."/>
            <person name="Lipuma J."/>
        </authorList>
    </citation>
    <scope>NUCLEOTIDE SEQUENCE [LARGE SCALE GENOMIC DNA]</scope>
    <source>
        <strain evidence="2">AU8856</strain>
    </source>
</reference>
<dbReference type="RefSeq" id="WP_094842953.1">
    <property type="nucleotide sequence ID" value="NZ_NEVS01000004.1"/>
</dbReference>
<dbReference type="Proteomes" id="UP000215767">
    <property type="component" value="Unassembled WGS sequence"/>
</dbReference>
<evidence type="ECO:0000313" key="2">
    <source>
        <dbReference type="Proteomes" id="UP000215767"/>
    </source>
</evidence>
<dbReference type="EMBL" id="NEVS01000004">
    <property type="protein sequence ID" value="OZI61550.1"/>
    <property type="molecule type" value="Genomic_DNA"/>
</dbReference>
<keyword evidence="2" id="KW-1185">Reference proteome</keyword>
<organism evidence="1 2">
    <name type="scientific">Bordetella genomosp. 11</name>
    <dbReference type="NCBI Taxonomy" id="1416808"/>
    <lineage>
        <taxon>Bacteria</taxon>
        <taxon>Pseudomonadati</taxon>
        <taxon>Pseudomonadota</taxon>
        <taxon>Betaproteobacteria</taxon>
        <taxon>Burkholderiales</taxon>
        <taxon>Alcaligenaceae</taxon>
        <taxon>Bordetella</taxon>
    </lineage>
</organism>
<dbReference type="OrthoDB" id="8795416at2"/>
<name>A0A261UJW8_9BORD</name>
<proteinExistence type="predicted"/>
<sequence>MAIPNFPAYARMIRDGFTEKRDFGVIRSDMDGLAKQRPRWSKPVVTRSVTVMVQGREDKAAFDAFVADDLDGGSGWFTFKDPVDGATKQGRFVAASLQWSVQGEVWLQQAQLESIG</sequence>
<comment type="caution">
    <text evidence="1">The sequence shown here is derived from an EMBL/GenBank/DDBJ whole genome shotgun (WGS) entry which is preliminary data.</text>
</comment>
<evidence type="ECO:0000313" key="1">
    <source>
        <dbReference type="EMBL" id="OZI61550.1"/>
    </source>
</evidence>
<evidence type="ECO:0008006" key="3">
    <source>
        <dbReference type="Google" id="ProtNLM"/>
    </source>
</evidence>
<gene>
    <name evidence="1" type="ORF">CAL28_19910</name>
</gene>
<protein>
    <recommendedName>
        <fullName evidence="3">Phage tail protein</fullName>
    </recommendedName>
</protein>
<dbReference type="AlphaFoldDB" id="A0A261UJW8"/>